<accession>A0ABU6ZET6</accession>
<dbReference type="EMBL" id="JASCZI010272133">
    <property type="protein sequence ID" value="MED6220469.1"/>
    <property type="molecule type" value="Genomic_DNA"/>
</dbReference>
<dbReference type="Proteomes" id="UP001341840">
    <property type="component" value="Unassembled WGS sequence"/>
</dbReference>
<name>A0ABU6ZET6_9FABA</name>
<organism evidence="1 2">
    <name type="scientific">Stylosanthes scabra</name>
    <dbReference type="NCBI Taxonomy" id="79078"/>
    <lineage>
        <taxon>Eukaryota</taxon>
        <taxon>Viridiplantae</taxon>
        <taxon>Streptophyta</taxon>
        <taxon>Embryophyta</taxon>
        <taxon>Tracheophyta</taxon>
        <taxon>Spermatophyta</taxon>
        <taxon>Magnoliopsida</taxon>
        <taxon>eudicotyledons</taxon>
        <taxon>Gunneridae</taxon>
        <taxon>Pentapetalae</taxon>
        <taxon>rosids</taxon>
        <taxon>fabids</taxon>
        <taxon>Fabales</taxon>
        <taxon>Fabaceae</taxon>
        <taxon>Papilionoideae</taxon>
        <taxon>50 kb inversion clade</taxon>
        <taxon>dalbergioids sensu lato</taxon>
        <taxon>Dalbergieae</taxon>
        <taxon>Pterocarpus clade</taxon>
        <taxon>Stylosanthes</taxon>
    </lineage>
</organism>
<evidence type="ECO:0000313" key="1">
    <source>
        <dbReference type="EMBL" id="MED6220469.1"/>
    </source>
</evidence>
<sequence>MPQVRSRRNMKVFELKQPSDLTSSPDYLSRPTILHSTTRNGEIDVKTEHPPFTPISSFLTISLLIRTLLLSRNPIAASIAGCCLLSRRRSYCRRYLHCTPRPPLFVDASSDLVVTLLVLFGSLECLQCSCAFDVTLIG</sequence>
<reference evidence="1 2" key="1">
    <citation type="journal article" date="2023" name="Plants (Basel)">
        <title>Bridging the Gap: Combining Genomics and Transcriptomics Approaches to Understand Stylosanthes scabra, an Orphan Legume from the Brazilian Caatinga.</title>
        <authorList>
            <person name="Ferreira-Neto J.R.C."/>
            <person name="da Silva M.D."/>
            <person name="Binneck E."/>
            <person name="de Melo N.F."/>
            <person name="da Silva R.H."/>
            <person name="de Melo A.L.T.M."/>
            <person name="Pandolfi V."/>
            <person name="Bustamante F.O."/>
            <person name="Brasileiro-Vidal A.C."/>
            <person name="Benko-Iseppon A.M."/>
        </authorList>
    </citation>
    <scope>NUCLEOTIDE SEQUENCE [LARGE SCALE GENOMIC DNA]</scope>
    <source>
        <tissue evidence="1">Leaves</tissue>
    </source>
</reference>
<protein>
    <submittedName>
        <fullName evidence="1">Uncharacterized protein</fullName>
    </submittedName>
</protein>
<comment type="caution">
    <text evidence="1">The sequence shown here is derived from an EMBL/GenBank/DDBJ whole genome shotgun (WGS) entry which is preliminary data.</text>
</comment>
<proteinExistence type="predicted"/>
<evidence type="ECO:0000313" key="2">
    <source>
        <dbReference type="Proteomes" id="UP001341840"/>
    </source>
</evidence>
<keyword evidence="2" id="KW-1185">Reference proteome</keyword>
<gene>
    <name evidence="1" type="ORF">PIB30_045104</name>
</gene>